<dbReference type="Proteomes" id="UP000887579">
    <property type="component" value="Unplaced"/>
</dbReference>
<reference evidence="2" key="1">
    <citation type="submission" date="2022-11" db="UniProtKB">
        <authorList>
            <consortium name="WormBaseParasite"/>
        </authorList>
    </citation>
    <scope>IDENTIFICATION</scope>
</reference>
<proteinExistence type="predicted"/>
<protein>
    <submittedName>
        <fullName evidence="2">Maleylacetoacetate isomerase</fullName>
    </submittedName>
</protein>
<accession>A0AC34FW00</accession>
<evidence type="ECO:0000313" key="2">
    <source>
        <dbReference type="WBParaSite" id="ES5_v2.g21554.t1"/>
    </source>
</evidence>
<name>A0AC34FW00_9BILA</name>
<evidence type="ECO:0000313" key="1">
    <source>
        <dbReference type="Proteomes" id="UP000887579"/>
    </source>
</evidence>
<organism evidence="1 2">
    <name type="scientific">Panagrolaimus sp. ES5</name>
    <dbReference type="NCBI Taxonomy" id="591445"/>
    <lineage>
        <taxon>Eukaryota</taxon>
        <taxon>Metazoa</taxon>
        <taxon>Ecdysozoa</taxon>
        <taxon>Nematoda</taxon>
        <taxon>Chromadorea</taxon>
        <taxon>Rhabditida</taxon>
        <taxon>Tylenchina</taxon>
        <taxon>Panagrolaimomorpha</taxon>
        <taxon>Panagrolaimoidea</taxon>
        <taxon>Panagrolaimidae</taxon>
        <taxon>Panagrolaimus</taxon>
    </lineage>
</organism>
<sequence length="223" mass="25798">MLKPILYNNWRSSSSWRTRIALELKGIEYEYRAVNLFDGEQNNEKHLEMNPFGLVPVFIFDGKVYTESMAIIEFLEEKFPEKRKLFPNSAEDRAVVRSLAYQITLNIQPIQNMRVRNRVGQNDPKKVADFVKYFTETGFEALEKELQKTSGIYAFGDTVTLADVVIPSQVANALRYGVSMEKYPTIQRINETLGKLPEFIEADCWHQPDTPENKKKVFTDSTN</sequence>
<dbReference type="WBParaSite" id="ES5_v2.g21554.t1">
    <property type="protein sequence ID" value="ES5_v2.g21554.t1"/>
    <property type="gene ID" value="ES5_v2.g21554"/>
</dbReference>